<reference evidence="1 2" key="1">
    <citation type="submission" date="2024-03" db="EMBL/GenBank/DDBJ databases">
        <title>Community enrichment and isolation of bacterial strains for fucoidan degradation.</title>
        <authorList>
            <person name="Sichert A."/>
        </authorList>
    </citation>
    <scope>NUCLEOTIDE SEQUENCE [LARGE SCALE GENOMIC DNA]</scope>
    <source>
        <strain evidence="1 2">AS62</strain>
    </source>
</reference>
<keyword evidence="2" id="KW-1185">Reference proteome</keyword>
<organism evidence="1 2">
    <name type="scientific">Ahrensia kielensis</name>
    <dbReference type="NCBI Taxonomy" id="76980"/>
    <lineage>
        <taxon>Bacteria</taxon>
        <taxon>Pseudomonadati</taxon>
        <taxon>Pseudomonadota</taxon>
        <taxon>Alphaproteobacteria</taxon>
        <taxon>Hyphomicrobiales</taxon>
        <taxon>Ahrensiaceae</taxon>
        <taxon>Ahrensia</taxon>
    </lineage>
</organism>
<gene>
    <name evidence="1" type="ORF">WNY59_06275</name>
</gene>
<sequence length="176" mass="19240">MQGQTHTIAHRYLSRPPERLVLEGYRHWTESVVTQSPVPMDAANDLYREILGAQFSRPAFVAMADFLHTLGLCAKCPLHMFATNTPNICTDETMILGLISGIQNGDDEAVELCLSALSCPTRCDEVVMAAGSFALILKGAAKILMPIPSEVLTSILNHHAKTAAHRFNDVSPPTFH</sequence>
<comment type="caution">
    <text evidence="1">The sequence shown here is derived from an EMBL/GenBank/DDBJ whole genome shotgun (WGS) entry which is preliminary data.</text>
</comment>
<dbReference type="RefSeq" id="WP_041951587.1">
    <property type="nucleotide sequence ID" value="NZ_JBBMQO010000003.1"/>
</dbReference>
<accession>A0ABU9T4Y2</accession>
<evidence type="ECO:0000313" key="1">
    <source>
        <dbReference type="EMBL" id="MEM5501191.1"/>
    </source>
</evidence>
<evidence type="ECO:0000313" key="2">
    <source>
        <dbReference type="Proteomes" id="UP001477870"/>
    </source>
</evidence>
<dbReference type="Proteomes" id="UP001477870">
    <property type="component" value="Unassembled WGS sequence"/>
</dbReference>
<proteinExistence type="predicted"/>
<name>A0ABU9T4Y2_9HYPH</name>
<dbReference type="EMBL" id="JBBMQO010000003">
    <property type="protein sequence ID" value="MEM5501191.1"/>
    <property type="molecule type" value="Genomic_DNA"/>
</dbReference>
<protein>
    <submittedName>
        <fullName evidence="1">Uncharacterized protein</fullName>
    </submittedName>
</protein>